<dbReference type="InterPro" id="IPR011006">
    <property type="entry name" value="CheY-like_superfamily"/>
</dbReference>
<evidence type="ECO:0008006" key="3">
    <source>
        <dbReference type="Google" id="ProtNLM"/>
    </source>
</evidence>
<name>A0A1H8W4L5_9EURY</name>
<reference evidence="2" key="1">
    <citation type="submission" date="2016-10" db="EMBL/GenBank/DDBJ databases">
        <authorList>
            <person name="Varghese N."/>
            <person name="Submissions S."/>
        </authorList>
    </citation>
    <scope>NUCLEOTIDE SEQUENCE [LARGE SCALE GENOMIC DNA]</scope>
    <source>
        <strain evidence="2">CGMCC 1.10121</strain>
    </source>
</reference>
<evidence type="ECO:0000313" key="1">
    <source>
        <dbReference type="EMBL" id="SEP22576.1"/>
    </source>
</evidence>
<dbReference type="Gene3D" id="3.40.50.2300">
    <property type="match status" value="1"/>
</dbReference>
<organism evidence="1 2">
    <name type="scientific">Halogranum amylolyticum</name>
    <dbReference type="NCBI Taxonomy" id="660520"/>
    <lineage>
        <taxon>Archaea</taxon>
        <taxon>Methanobacteriati</taxon>
        <taxon>Methanobacteriota</taxon>
        <taxon>Stenosarchaea group</taxon>
        <taxon>Halobacteria</taxon>
        <taxon>Halobacteriales</taxon>
        <taxon>Haloferacaceae</taxon>
    </lineage>
</organism>
<accession>A0A1H8W4L5</accession>
<protein>
    <recommendedName>
        <fullName evidence="3">Response regulatory domain-containing protein</fullName>
    </recommendedName>
</protein>
<keyword evidence="2" id="KW-1185">Reference proteome</keyword>
<dbReference type="SUPFAM" id="SSF52172">
    <property type="entry name" value="CheY-like"/>
    <property type="match status" value="1"/>
</dbReference>
<proteinExistence type="predicted"/>
<dbReference type="EMBL" id="FODV01000023">
    <property type="protein sequence ID" value="SEP22576.1"/>
    <property type="molecule type" value="Genomic_DNA"/>
</dbReference>
<gene>
    <name evidence="1" type="ORF">SAMN04487948_12325</name>
</gene>
<dbReference type="AlphaFoldDB" id="A0A1H8W4L5"/>
<evidence type="ECO:0000313" key="2">
    <source>
        <dbReference type="Proteomes" id="UP000199126"/>
    </source>
</evidence>
<dbReference type="Proteomes" id="UP000199126">
    <property type="component" value="Unassembled WGS sequence"/>
</dbReference>
<sequence length="139" mass="15256">MSSDTEVDVLLFTATGDGALANAFDRADRFDLAVATPTDATLDRLQNGEVPPPQLLLVEFEGDGDGMELLQLVNADETLRRLPIITIGDTPNARELSYDQRANAHVERPSDPDEFDEAVERIESFWVRAATLPPLTDDS</sequence>